<feature type="compositionally biased region" description="Basic residues" evidence="1">
    <location>
        <begin position="330"/>
        <end position="341"/>
    </location>
</feature>
<dbReference type="OrthoDB" id="447778at2759"/>
<dbReference type="EMBL" id="CAJNIZ010017186">
    <property type="protein sequence ID" value="CAE7394891.1"/>
    <property type="molecule type" value="Genomic_DNA"/>
</dbReference>
<feature type="region of interest" description="Disordered" evidence="1">
    <location>
        <begin position="290"/>
        <end position="415"/>
    </location>
</feature>
<evidence type="ECO:0000313" key="2">
    <source>
        <dbReference type="EMBL" id="CAE7394891.1"/>
    </source>
</evidence>
<organism evidence="2 3">
    <name type="scientific">Symbiodinium pilosum</name>
    <name type="common">Dinoflagellate</name>
    <dbReference type="NCBI Taxonomy" id="2952"/>
    <lineage>
        <taxon>Eukaryota</taxon>
        <taxon>Sar</taxon>
        <taxon>Alveolata</taxon>
        <taxon>Dinophyceae</taxon>
        <taxon>Suessiales</taxon>
        <taxon>Symbiodiniaceae</taxon>
        <taxon>Symbiodinium</taxon>
    </lineage>
</organism>
<evidence type="ECO:0000313" key="3">
    <source>
        <dbReference type="Proteomes" id="UP000649617"/>
    </source>
</evidence>
<name>A0A812QMR2_SYMPI</name>
<reference evidence="2" key="1">
    <citation type="submission" date="2021-02" db="EMBL/GenBank/DDBJ databases">
        <authorList>
            <person name="Dougan E. K."/>
            <person name="Rhodes N."/>
            <person name="Thang M."/>
            <person name="Chan C."/>
        </authorList>
    </citation>
    <scope>NUCLEOTIDE SEQUENCE</scope>
</reference>
<sequence length="432" mass="46544">MGETLQDAIKLATATAQQSQQSAAASAALAAGAADSSGEAAASSSDPVPMDVDSVIRSQRAENYIPQLPQLNFAGMSSRRAEIRIWTAYREELTAWLCLLDDRFAEELREAATSDVEVSQIGLSVGRAARSTKLWFLLRQSLSKFQRAQDFVQLIGVKQKGASAGYELWRMLNNELSVRSRVEGQALREQVLSLRAPKHISRALDMMRWCTTELLKYDSQIKPRFPELAITEQEAILAVLRHLDEEAKRYLLLRGTTSSLDAMMRGLQFYDEQLRVLTFQKEHQPGKFLNAFAGQHKGKDGKGKDGKGKDGKGKDGKGKKGDSKGGQKGAGKRRNTPKGKGKGINPKTPAIIVTRKATGPRKKADQQAKASAANESSGKEPEAESAPSQASNATPKASSAAKGNGKTGSKTGTKSAVLMSLIPGANAMAVSD</sequence>
<protein>
    <submittedName>
        <fullName evidence="2">Uncharacterized protein</fullName>
    </submittedName>
</protein>
<dbReference type="AlphaFoldDB" id="A0A812QMR2"/>
<evidence type="ECO:0000256" key="1">
    <source>
        <dbReference type="SAM" id="MobiDB-lite"/>
    </source>
</evidence>
<feature type="compositionally biased region" description="Basic and acidic residues" evidence="1">
    <location>
        <begin position="297"/>
        <end position="325"/>
    </location>
</feature>
<comment type="caution">
    <text evidence="2">The sequence shown here is derived from an EMBL/GenBank/DDBJ whole genome shotgun (WGS) entry which is preliminary data.</text>
</comment>
<accession>A0A812QMR2</accession>
<feature type="non-terminal residue" evidence="2">
    <location>
        <position position="1"/>
    </location>
</feature>
<proteinExistence type="predicted"/>
<feature type="compositionally biased region" description="Polar residues" evidence="1">
    <location>
        <begin position="386"/>
        <end position="395"/>
    </location>
</feature>
<gene>
    <name evidence="2" type="ORF">SPIL2461_LOCUS9709</name>
</gene>
<dbReference type="Proteomes" id="UP000649617">
    <property type="component" value="Unassembled WGS sequence"/>
</dbReference>
<keyword evidence="3" id="KW-1185">Reference proteome</keyword>
<feature type="compositionally biased region" description="Low complexity" evidence="1">
    <location>
        <begin position="396"/>
        <end position="415"/>
    </location>
</feature>